<dbReference type="UniPathway" id="UPA00109">
    <property type="reaction ID" value="UER00188"/>
</dbReference>
<dbReference type="Pfam" id="PF02887">
    <property type="entry name" value="PK_C"/>
    <property type="match status" value="1"/>
</dbReference>
<keyword evidence="11 17" id="KW-0418">Kinase</keyword>
<accession>A0A0A3AJC7</accession>
<evidence type="ECO:0000256" key="17">
    <source>
        <dbReference type="RuleBase" id="RU000504"/>
    </source>
</evidence>
<evidence type="ECO:0000313" key="20">
    <source>
        <dbReference type="EMBL" id="KGQ69508.1"/>
    </source>
</evidence>
<dbReference type="FunFam" id="2.40.33.10:FF:000002">
    <property type="entry name" value="Pyruvate kinase"/>
    <property type="match status" value="1"/>
</dbReference>
<dbReference type="FunFam" id="3.40.1380.20:FF:000004">
    <property type="entry name" value="Pyruvate kinase"/>
    <property type="match status" value="1"/>
</dbReference>
<gene>
    <name evidence="20" type="ORF">OA57_11320</name>
</gene>
<dbReference type="PRINTS" id="PR01050">
    <property type="entry name" value="PYRUVTKNASE"/>
</dbReference>
<keyword evidence="14 17" id="KW-0324">Glycolysis</keyword>
<feature type="domain" description="Pyruvate kinase C-terminal" evidence="19">
    <location>
        <begin position="350"/>
        <end position="461"/>
    </location>
</feature>
<evidence type="ECO:0000256" key="14">
    <source>
        <dbReference type="ARBA" id="ARBA00023152"/>
    </source>
</evidence>
<evidence type="ECO:0000256" key="10">
    <source>
        <dbReference type="ARBA" id="ARBA00022741"/>
    </source>
</evidence>
<dbReference type="STRING" id="505317.OA57_11320"/>
<dbReference type="InterPro" id="IPR036918">
    <property type="entry name" value="Pyrv_Knase_C_sf"/>
</dbReference>
<dbReference type="InterPro" id="IPR015795">
    <property type="entry name" value="Pyrv_Knase_C"/>
</dbReference>
<dbReference type="Gene3D" id="2.40.33.10">
    <property type="entry name" value="PK beta-barrel domain-like"/>
    <property type="match status" value="1"/>
</dbReference>
<evidence type="ECO:0000256" key="4">
    <source>
        <dbReference type="ARBA" id="ARBA00008663"/>
    </source>
</evidence>
<comment type="cofactor">
    <cofactor evidence="1">
        <name>Mg(2+)</name>
        <dbReference type="ChEBI" id="CHEBI:18420"/>
    </cofactor>
</comment>
<comment type="caution">
    <text evidence="20">The sequence shown here is derived from an EMBL/GenBank/DDBJ whole genome shotgun (WGS) entry which is preliminary data.</text>
</comment>
<dbReference type="InterPro" id="IPR040442">
    <property type="entry name" value="Pyrv_kinase-like_dom_sf"/>
</dbReference>
<dbReference type="InterPro" id="IPR015793">
    <property type="entry name" value="Pyrv_Knase_brl"/>
</dbReference>
<keyword evidence="10" id="KW-0547">Nucleotide-binding</keyword>
<evidence type="ECO:0000256" key="13">
    <source>
        <dbReference type="ARBA" id="ARBA00022842"/>
    </source>
</evidence>
<evidence type="ECO:0000256" key="8">
    <source>
        <dbReference type="ARBA" id="ARBA00022679"/>
    </source>
</evidence>
<keyword evidence="7" id="KW-0021">Allosteric enzyme</keyword>
<dbReference type="InterPro" id="IPR011037">
    <property type="entry name" value="Pyrv_Knase-like_insert_dom_sf"/>
</dbReference>
<proteinExistence type="inferred from homology"/>
<dbReference type="PROSITE" id="PS00110">
    <property type="entry name" value="PYRUVATE_KINASE"/>
    <property type="match status" value="1"/>
</dbReference>
<comment type="pathway">
    <text evidence="3 17">Carbohydrate degradation; glycolysis; pyruvate from D-glyceraldehyde 3-phosphate: step 5/5.</text>
</comment>
<evidence type="ECO:0000256" key="11">
    <source>
        <dbReference type="ARBA" id="ARBA00022777"/>
    </source>
</evidence>
<dbReference type="GO" id="GO:0004743">
    <property type="term" value="F:pyruvate kinase activity"/>
    <property type="evidence" value="ECO:0007669"/>
    <property type="project" value="UniProtKB-UniRule"/>
</dbReference>
<organism evidence="20 21">
    <name type="scientific">Chelonobacter oris</name>
    <dbReference type="NCBI Taxonomy" id="505317"/>
    <lineage>
        <taxon>Bacteria</taxon>
        <taxon>Pseudomonadati</taxon>
        <taxon>Pseudomonadota</taxon>
        <taxon>Gammaproteobacteria</taxon>
        <taxon>Pasteurellales</taxon>
        <taxon>Pasteurellaceae</taxon>
        <taxon>Chelonobacter</taxon>
    </lineage>
</organism>
<dbReference type="Gene3D" id="3.40.1380.20">
    <property type="entry name" value="Pyruvate kinase, C-terminal domain"/>
    <property type="match status" value="1"/>
</dbReference>
<dbReference type="EMBL" id="JSUM01000019">
    <property type="protein sequence ID" value="KGQ69508.1"/>
    <property type="molecule type" value="Genomic_DNA"/>
</dbReference>
<dbReference type="NCBIfam" id="TIGR01064">
    <property type="entry name" value="pyruv_kin"/>
    <property type="match status" value="1"/>
</dbReference>
<keyword evidence="8 17" id="KW-0808">Transferase</keyword>
<dbReference type="GO" id="GO:0030955">
    <property type="term" value="F:potassium ion binding"/>
    <property type="evidence" value="ECO:0007669"/>
    <property type="project" value="UniProtKB-UniRule"/>
</dbReference>
<reference evidence="20 21" key="1">
    <citation type="submission" date="2014-11" db="EMBL/GenBank/DDBJ databases">
        <title>Draft genome sequence of Chelonobacter oris 1662T, associated with respiratory disease in Hermann's Tortoises.</title>
        <authorList>
            <person name="Kudirkiene E."/>
            <person name="Hansen M.J."/>
            <person name="Bojesen A.M."/>
        </authorList>
    </citation>
    <scope>NUCLEOTIDE SEQUENCE [LARGE SCALE GENOMIC DNA]</scope>
    <source>
        <strain evidence="20 21">1662</strain>
    </source>
</reference>
<dbReference type="InterPro" id="IPR018209">
    <property type="entry name" value="Pyrv_Knase_AS"/>
</dbReference>
<dbReference type="InterPro" id="IPR015806">
    <property type="entry name" value="Pyrv_Knase_insert_dom_sf"/>
</dbReference>
<keyword evidence="21" id="KW-1185">Reference proteome</keyword>
<keyword evidence="12" id="KW-0067">ATP-binding</keyword>
<evidence type="ECO:0000256" key="7">
    <source>
        <dbReference type="ARBA" id="ARBA00022533"/>
    </source>
</evidence>
<evidence type="ECO:0000256" key="5">
    <source>
        <dbReference type="ARBA" id="ARBA00011881"/>
    </source>
</evidence>
<dbReference type="NCBIfam" id="NF004491">
    <property type="entry name" value="PRK05826.1"/>
    <property type="match status" value="1"/>
</dbReference>
<protein>
    <recommendedName>
        <fullName evidence="6 16">Pyruvate kinase</fullName>
        <ecNumber evidence="6 16">2.7.1.40</ecNumber>
    </recommendedName>
</protein>
<dbReference type="Gene3D" id="3.20.20.60">
    <property type="entry name" value="Phosphoenolpyruvate-binding domains"/>
    <property type="match status" value="1"/>
</dbReference>
<evidence type="ECO:0000256" key="6">
    <source>
        <dbReference type="ARBA" id="ARBA00012142"/>
    </source>
</evidence>
<feature type="domain" description="Pyruvate kinase barrel" evidence="18">
    <location>
        <begin position="1"/>
        <end position="318"/>
    </location>
</feature>
<dbReference type="EC" id="2.7.1.40" evidence="6 16"/>
<dbReference type="GO" id="GO:0000287">
    <property type="term" value="F:magnesium ion binding"/>
    <property type="evidence" value="ECO:0007669"/>
    <property type="project" value="UniProtKB-UniRule"/>
</dbReference>
<dbReference type="SUPFAM" id="SSF50800">
    <property type="entry name" value="PK beta-barrel domain-like"/>
    <property type="match status" value="1"/>
</dbReference>
<dbReference type="Pfam" id="PF00224">
    <property type="entry name" value="PK"/>
    <property type="match status" value="1"/>
</dbReference>
<evidence type="ECO:0000256" key="9">
    <source>
        <dbReference type="ARBA" id="ARBA00022723"/>
    </source>
</evidence>
<evidence type="ECO:0000259" key="18">
    <source>
        <dbReference type="Pfam" id="PF00224"/>
    </source>
</evidence>
<evidence type="ECO:0000256" key="2">
    <source>
        <dbReference type="ARBA" id="ARBA00001958"/>
    </source>
</evidence>
<dbReference type="GO" id="GO:0016301">
    <property type="term" value="F:kinase activity"/>
    <property type="evidence" value="ECO:0007669"/>
    <property type="project" value="UniProtKB-KW"/>
</dbReference>
<dbReference type="PANTHER" id="PTHR11817">
    <property type="entry name" value="PYRUVATE KINASE"/>
    <property type="match status" value="1"/>
</dbReference>
<evidence type="ECO:0000259" key="19">
    <source>
        <dbReference type="Pfam" id="PF02887"/>
    </source>
</evidence>
<dbReference type="AlphaFoldDB" id="A0A0A3AJC7"/>
<dbReference type="SUPFAM" id="SSF52935">
    <property type="entry name" value="PK C-terminal domain-like"/>
    <property type="match status" value="1"/>
</dbReference>
<dbReference type="SUPFAM" id="SSF51621">
    <property type="entry name" value="Phosphoenolpyruvate/pyruvate domain"/>
    <property type="match status" value="1"/>
</dbReference>
<evidence type="ECO:0000256" key="15">
    <source>
        <dbReference type="ARBA" id="ARBA00023317"/>
    </source>
</evidence>
<evidence type="ECO:0000256" key="3">
    <source>
        <dbReference type="ARBA" id="ARBA00004997"/>
    </source>
</evidence>
<sequence length="466" mass="49427">MGPATDRDNNLEKIIAAGANVVRMNFSHGTPEDHIGRANKVREVAKKLGKQVAILGDLQGPKIRVSTFKDGKIFLNIGDKFVLDADLPKGEGNQDGVGLDYKELPKDVVPGDILLLDDGRVQLKVLSSEGNKVFTEVTVGGPLSNNKGINKLGGGLSADALTPKDKADIITAAKIGVDYLAVSFPRNGADLHYARQLATEAGLNAKIVAKVERAEAVASDEAMDDVILASDVIMVARGDLGVEIGDPELVGVQKKLIRRSRKLNRVVITATQMMESMISNPMPTRAEVMDVANAVLDGTDAVMLSAETAAGQYPAETVASMAKVCLGAEKMPSINVSRHRMDAVFSSIEESVAMSAMYAANHLKGVSAIIAMTSSGRTALLMSRVSSGLPIFALSRNQKALNLAALYRGVTPVYCEEASRTVEGARNAIELLKEKGYLVSGDLVLLTQGDELAEGGTNTCRTLVVE</sequence>
<comment type="cofactor">
    <cofactor evidence="2">
        <name>K(+)</name>
        <dbReference type="ChEBI" id="CHEBI:29103"/>
    </cofactor>
</comment>
<evidence type="ECO:0000256" key="1">
    <source>
        <dbReference type="ARBA" id="ARBA00001946"/>
    </source>
</evidence>
<dbReference type="InterPro" id="IPR015813">
    <property type="entry name" value="Pyrv/PenolPyrv_kinase-like_dom"/>
</dbReference>
<comment type="catalytic activity">
    <reaction evidence="17">
        <text>pyruvate + ATP = phosphoenolpyruvate + ADP + H(+)</text>
        <dbReference type="Rhea" id="RHEA:18157"/>
        <dbReference type="ChEBI" id="CHEBI:15361"/>
        <dbReference type="ChEBI" id="CHEBI:15378"/>
        <dbReference type="ChEBI" id="CHEBI:30616"/>
        <dbReference type="ChEBI" id="CHEBI:58702"/>
        <dbReference type="ChEBI" id="CHEBI:456216"/>
        <dbReference type="EC" id="2.7.1.40"/>
    </reaction>
</comment>
<keyword evidence="9" id="KW-0479">Metal-binding</keyword>
<dbReference type="InterPro" id="IPR001697">
    <property type="entry name" value="Pyr_Knase"/>
</dbReference>
<keyword evidence="15 20" id="KW-0670">Pyruvate</keyword>
<comment type="similarity">
    <text evidence="4 17">Belongs to the pyruvate kinase family.</text>
</comment>
<dbReference type="GO" id="GO:0005524">
    <property type="term" value="F:ATP binding"/>
    <property type="evidence" value="ECO:0007669"/>
    <property type="project" value="UniProtKB-KW"/>
</dbReference>
<evidence type="ECO:0000313" key="21">
    <source>
        <dbReference type="Proteomes" id="UP000030380"/>
    </source>
</evidence>
<name>A0A0A3AJC7_9PAST</name>
<evidence type="ECO:0000256" key="16">
    <source>
        <dbReference type="NCBIfam" id="TIGR01064"/>
    </source>
</evidence>
<comment type="subunit">
    <text evidence="5">Homotetramer.</text>
</comment>
<dbReference type="Proteomes" id="UP000030380">
    <property type="component" value="Unassembled WGS sequence"/>
</dbReference>
<keyword evidence="13 17" id="KW-0460">Magnesium</keyword>
<evidence type="ECO:0000256" key="12">
    <source>
        <dbReference type="ARBA" id="ARBA00022840"/>
    </source>
</evidence>